<dbReference type="Proteomes" id="UP001196413">
    <property type="component" value="Unassembled WGS sequence"/>
</dbReference>
<name>A0AAD5NAA3_PARTN</name>
<keyword evidence="2" id="KW-1185">Reference proteome</keyword>
<dbReference type="GO" id="GO:0031032">
    <property type="term" value="P:actomyosin structure organization"/>
    <property type="evidence" value="ECO:0007669"/>
    <property type="project" value="TreeGrafter"/>
</dbReference>
<reference evidence="1" key="1">
    <citation type="submission" date="2021-06" db="EMBL/GenBank/DDBJ databases">
        <title>Parelaphostrongylus tenuis whole genome reference sequence.</title>
        <authorList>
            <person name="Garwood T.J."/>
            <person name="Larsen P.A."/>
            <person name="Fountain-Jones N.M."/>
            <person name="Garbe J.R."/>
            <person name="Macchietto M.G."/>
            <person name="Kania S.A."/>
            <person name="Gerhold R.W."/>
            <person name="Richards J.E."/>
            <person name="Wolf T.M."/>
        </authorList>
    </citation>
    <scope>NUCLEOTIDE SEQUENCE</scope>
    <source>
        <strain evidence="1">MNPRO001-30</strain>
        <tissue evidence="1">Meninges</tissue>
    </source>
</reference>
<sequence>MDSPDRTRRKGRKARVRFPPKMAEAEDVNGIGQLSGLEANCLSKSSAAPSFEALLDTLICLYGECCSRTLRKEKYVAKFVESAKAVVTRARELRLCRDDFDLLQVIDKGAFDEVAVVRMRNA</sequence>
<evidence type="ECO:0000313" key="1">
    <source>
        <dbReference type="EMBL" id="KAJ1364681.1"/>
    </source>
</evidence>
<accession>A0AAD5NAA3</accession>
<dbReference type="PANTHER" id="PTHR22988">
    <property type="entry name" value="MYOTONIC DYSTROPHY S/T KINASE-RELATED"/>
    <property type="match status" value="1"/>
</dbReference>
<organism evidence="1 2">
    <name type="scientific">Parelaphostrongylus tenuis</name>
    <name type="common">Meningeal worm</name>
    <dbReference type="NCBI Taxonomy" id="148309"/>
    <lineage>
        <taxon>Eukaryota</taxon>
        <taxon>Metazoa</taxon>
        <taxon>Ecdysozoa</taxon>
        <taxon>Nematoda</taxon>
        <taxon>Chromadorea</taxon>
        <taxon>Rhabditida</taxon>
        <taxon>Rhabditina</taxon>
        <taxon>Rhabditomorpha</taxon>
        <taxon>Strongyloidea</taxon>
        <taxon>Metastrongylidae</taxon>
        <taxon>Parelaphostrongylus</taxon>
    </lineage>
</organism>
<dbReference type="EMBL" id="JAHQIW010005029">
    <property type="protein sequence ID" value="KAJ1364681.1"/>
    <property type="molecule type" value="Genomic_DNA"/>
</dbReference>
<keyword evidence="1" id="KW-0808">Transferase</keyword>
<dbReference type="GO" id="GO:0005737">
    <property type="term" value="C:cytoplasm"/>
    <property type="evidence" value="ECO:0007669"/>
    <property type="project" value="TreeGrafter"/>
</dbReference>
<protein>
    <submittedName>
        <fullName evidence="1">Serine/threonine-protein kinase MRCK alpha</fullName>
    </submittedName>
</protein>
<dbReference type="GO" id="GO:0004674">
    <property type="term" value="F:protein serine/threonine kinase activity"/>
    <property type="evidence" value="ECO:0007669"/>
    <property type="project" value="TreeGrafter"/>
</dbReference>
<dbReference type="AlphaFoldDB" id="A0AAD5NAA3"/>
<evidence type="ECO:0000313" key="2">
    <source>
        <dbReference type="Proteomes" id="UP001196413"/>
    </source>
</evidence>
<dbReference type="Gene3D" id="3.30.200.20">
    <property type="entry name" value="Phosphorylase Kinase, domain 1"/>
    <property type="match status" value="1"/>
</dbReference>
<dbReference type="PANTHER" id="PTHR22988:SF66">
    <property type="entry name" value="SERINE_THREONINE-PROTEIN KINASE GENGHIS KHAN"/>
    <property type="match status" value="1"/>
</dbReference>
<dbReference type="InterPro" id="IPR050839">
    <property type="entry name" value="Rho-assoc_Ser/Thr_Kinase"/>
</dbReference>
<comment type="caution">
    <text evidence="1">The sequence shown here is derived from an EMBL/GenBank/DDBJ whole genome shotgun (WGS) entry which is preliminary data.</text>
</comment>
<dbReference type="GO" id="GO:0005856">
    <property type="term" value="C:cytoskeleton"/>
    <property type="evidence" value="ECO:0007669"/>
    <property type="project" value="TreeGrafter"/>
</dbReference>
<proteinExistence type="predicted"/>
<gene>
    <name evidence="1" type="primary">CDC42BPA_3</name>
    <name evidence="1" type="ORF">KIN20_024817</name>
</gene>
<keyword evidence="1" id="KW-0418">Kinase</keyword>